<reference evidence="9 10" key="1">
    <citation type="submission" date="2024-05" db="EMBL/GenBank/DDBJ databases">
        <title>Roseateles sp. DJS-2-20 16S ribosomal RNA gene Genome sequencing and assembly.</title>
        <authorList>
            <person name="Woo H."/>
        </authorList>
    </citation>
    <scope>NUCLEOTIDE SEQUENCE [LARGE SCALE GENOMIC DNA]</scope>
    <source>
        <strain evidence="9 10">DJS-2-20</strain>
    </source>
</reference>
<feature type="transmembrane region" description="Helical" evidence="7">
    <location>
        <begin position="373"/>
        <end position="394"/>
    </location>
</feature>
<evidence type="ECO:0000259" key="8">
    <source>
        <dbReference type="PROSITE" id="PS50109"/>
    </source>
</evidence>
<dbReference type="PROSITE" id="PS50109">
    <property type="entry name" value="HIS_KIN"/>
    <property type="match status" value="1"/>
</dbReference>
<evidence type="ECO:0000313" key="10">
    <source>
        <dbReference type="Proteomes" id="UP001495147"/>
    </source>
</evidence>
<protein>
    <recommendedName>
        <fullName evidence="2">histidine kinase</fullName>
        <ecNumber evidence="2">2.7.13.3</ecNumber>
    </recommendedName>
</protein>
<dbReference type="EMBL" id="JBDPZD010000001">
    <property type="protein sequence ID" value="MEO3690453.1"/>
    <property type="molecule type" value="Genomic_DNA"/>
</dbReference>
<dbReference type="SUPFAM" id="SSF55874">
    <property type="entry name" value="ATPase domain of HSP90 chaperone/DNA topoisomerase II/histidine kinase"/>
    <property type="match status" value="1"/>
</dbReference>
<feature type="transmembrane region" description="Helical" evidence="7">
    <location>
        <begin position="20"/>
        <end position="39"/>
    </location>
</feature>
<name>A0ABV0FX05_9BURK</name>
<keyword evidence="4" id="KW-0547">Nucleotide-binding</keyword>
<proteinExistence type="predicted"/>
<dbReference type="InterPro" id="IPR050980">
    <property type="entry name" value="2C_sensor_his_kinase"/>
</dbReference>
<keyword evidence="3" id="KW-0808">Transferase</keyword>
<evidence type="ECO:0000256" key="6">
    <source>
        <dbReference type="ARBA" id="ARBA00022840"/>
    </source>
</evidence>
<evidence type="ECO:0000256" key="2">
    <source>
        <dbReference type="ARBA" id="ARBA00012438"/>
    </source>
</evidence>
<dbReference type="EC" id="2.7.13.3" evidence="2"/>
<dbReference type="InterPro" id="IPR003594">
    <property type="entry name" value="HATPase_dom"/>
</dbReference>
<evidence type="ECO:0000256" key="3">
    <source>
        <dbReference type="ARBA" id="ARBA00022679"/>
    </source>
</evidence>
<dbReference type="InterPro" id="IPR036890">
    <property type="entry name" value="HATPase_C_sf"/>
</dbReference>
<comment type="catalytic activity">
    <reaction evidence="1">
        <text>ATP + protein L-histidine = ADP + protein N-phospho-L-histidine.</text>
        <dbReference type="EC" id="2.7.13.3"/>
    </reaction>
</comment>
<keyword evidence="10" id="KW-1185">Reference proteome</keyword>
<keyword evidence="7" id="KW-0472">Membrane</keyword>
<gene>
    <name evidence="9" type="ORF">ABDJ85_03175</name>
</gene>
<dbReference type="Pfam" id="PF02518">
    <property type="entry name" value="HATPase_c"/>
    <property type="match status" value="1"/>
</dbReference>
<evidence type="ECO:0000313" key="9">
    <source>
        <dbReference type="EMBL" id="MEO3690453.1"/>
    </source>
</evidence>
<organism evidence="9 10">
    <name type="scientific">Roseateles paludis</name>
    <dbReference type="NCBI Taxonomy" id="3145238"/>
    <lineage>
        <taxon>Bacteria</taxon>
        <taxon>Pseudomonadati</taxon>
        <taxon>Pseudomonadota</taxon>
        <taxon>Betaproteobacteria</taxon>
        <taxon>Burkholderiales</taxon>
        <taxon>Sphaerotilaceae</taxon>
        <taxon>Roseateles</taxon>
    </lineage>
</organism>
<sequence length="662" mass="71961">MDRLSLPRLPVAAFLRRTLLRLVFLGLLAGSALLVLQLLTEERQRLQREYEAGFLGRLNVMAERLRHPAGQLAVLNLDHPAPDNAGAAPLRLPLGAIDFDDPSKAERAVELTACGDPCLAVGQRASAGAFVYATAHLPLAALQGRAPGQTVLEDVHRLVVTLSQGGRAQRWLAPLELLSPERGQWAGFVTEADSLDRRARPDRDFRGWLWQGACVTEGATQPCERHSLLSLRIPVDAWRDAARQGQAWPPADLTQLRVRVQLLGPGELRLFDSLTTPPASPALNSLLDGLHAGERLSLWRGSTRRAHWTQQAAPEAATALPWVTRLIRRLPAARLQGPLQAEARLPGGERLQLQGDLALVDAQLAATVTRYSAYFAALAGAIALAWLIVEIGLLRRMALLTRRANALKQQLQAAPDQLPPLDVADLRGPDELGILAATLAELLARARDHLRAEQLRAHQEREQWQAVGHEIMSPLQSLLALHGREGDASRRYLERMQAALQLLYGQASVSEAVAQASAQRERLDLAAFLREVAANAPYAGIENVQALGCEAPCEVLADPLKLEDALTHLLTNAQRYRVPGTPISLQLSATDAQACIEVRNQGPTIAPERLATLFELGTSDAGSQQQRGQGLFVARGYLAKMGGAIAVRNELDGVCFSLTLPR</sequence>
<accession>A0ABV0FX05</accession>
<dbReference type="InterPro" id="IPR005467">
    <property type="entry name" value="His_kinase_dom"/>
</dbReference>
<evidence type="ECO:0000256" key="7">
    <source>
        <dbReference type="SAM" id="Phobius"/>
    </source>
</evidence>
<evidence type="ECO:0000256" key="5">
    <source>
        <dbReference type="ARBA" id="ARBA00022777"/>
    </source>
</evidence>
<dbReference type="SMART" id="SM00387">
    <property type="entry name" value="HATPase_c"/>
    <property type="match status" value="1"/>
</dbReference>
<comment type="caution">
    <text evidence="9">The sequence shown here is derived from an EMBL/GenBank/DDBJ whole genome shotgun (WGS) entry which is preliminary data.</text>
</comment>
<dbReference type="GO" id="GO:0016301">
    <property type="term" value="F:kinase activity"/>
    <property type="evidence" value="ECO:0007669"/>
    <property type="project" value="UniProtKB-KW"/>
</dbReference>
<keyword evidence="7" id="KW-0812">Transmembrane</keyword>
<keyword evidence="7" id="KW-1133">Transmembrane helix</keyword>
<evidence type="ECO:0000256" key="4">
    <source>
        <dbReference type="ARBA" id="ARBA00022741"/>
    </source>
</evidence>
<dbReference type="PANTHER" id="PTHR44936:SF10">
    <property type="entry name" value="SENSOR PROTEIN RSTB"/>
    <property type="match status" value="1"/>
</dbReference>
<keyword evidence="5 9" id="KW-0418">Kinase</keyword>
<feature type="domain" description="Histidine kinase" evidence="8">
    <location>
        <begin position="466"/>
        <end position="662"/>
    </location>
</feature>
<dbReference type="Proteomes" id="UP001495147">
    <property type="component" value="Unassembled WGS sequence"/>
</dbReference>
<evidence type="ECO:0000256" key="1">
    <source>
        <dbReference type="ARBA" id="ARBA00000085"/>
    </source>
</evidence>
<keyword evidence="6" id="KW-0067">ATP-binding</keyword>
<dbReference type="Gene3D" id="3.30.565.10">
    <property type="entry name" value="Histidine kinase-like ATPase, C-terminal domain"/>
    <property type="match status" value="1"/>
</dbReference>
<dbReference type="RefSeq" id="WP_347703283.1">
    <property type="nucleotide sequence ID" value="NZ_JBDPZD010000001.1"/>
</dbReference>
<dbReference type="PANTHER" id="PTHR44936">
    <property type="entry name" value="SENSOR PROTEIN CREC"/>
    <property type="match status" value="1"/>
</dbReference>